<sequence length="348" mass="38730">MESSLGLSPREIENLGVLFAGFVITTVLYGLTFFQTFAYFARFPQDNRRIRYFVMSLIVLDTAISGLVSAVLYHFLIDMFDVSVEALYAPTTLCMQYALSSLLIFMSQLFFAYRALQVTGGSRLIALAPLLLSFSAFASAGQMFLQRRMSDLSSPSMKAITVTNLGCATMADVVILVTSYYWLRRRYHPALSIPKKALDRVGVLFVNRGVCFTIIQLAYFCIFTAFSSRQYWIAFQMAGCYVNSVLALLNSRVSRDGKGLNEEDSPPPRGMSKETVRISGPTRVVDESLSIVWTELSQGLDTSLGATETTDTHKIVPEVLQDEYQQVATSSSTSPRRCNLVQSTQHSP</sequence>
<evidence type="ECO:0000256" key="1">
    <source>
        <dbReference type="SAM" id="MobiDB-lite"/>
    </source>
</evidence>
<evidence type="ECO:0000313" key="5">
    <source>
        <dbReference type="Proteomes" id="UP000053989"/>
    </source>
</evidence>
<evidence type="ECO:0000313" key="4">
    <source>
        <dbReference type="EMBL" id="KIM56381.1"/>
    </source>
</evidence>
<dbReference type="EMBL" id="KN822118">
    <property type="protein sequence ID" value="KIM56381.1"/>
    <property type="molecule type" value="Genomic_DNA"/>
</dbReference>
<gene>
    <name evidence="4" type="ORF">SCLCIDRAFT_245203</name>
</gene>
<name>A0A0C3DJX2_9AGAM</name>
<protein>
    <recommendedName>
        <fullName evidence="3">DUF6534 domain-containing protein</fullName>
    </recommendedName>
</protein>
<evidence type="ECO:0000259" key="3">
    <source>
        <dbReference type="Pfam" id="PF20152"/>
    </source>
</evidence>
<reference evidence="4 5" key="1">
    <citation type="submission" date="2014-04" db="EMBL/GenBank/DDBJ databases">
        <authorList>
            <consortium name="DOE Joint Genome Institute"/>
            <person name="Kuo A."/>
            <person name="Kohler A."/>
            <person name="Nagy L.G."/>
            <person name="Floudas D."/>
            <person name="Copeland A."/>
            <person name="Barry K.W."/>
            <person name="Cichocki N."/>
            <person name="Veneault-Fourrey C."/>
            <person name="LaButti K."/>
            <person name="Lindquist E.A."/>
            <person name="Lipzen A."/>
            <person name="Lundell T."/>
            <person name="Morin E."/>
            <person name="Murat C."/>
            <person name="Sun H."/>
            <person name="Tunlid A."/>
            <person name="Henrissat B."/>
            <person name="Grigoriev I.V."/>
            <person name="Hibbett D.S."/>
            <person name="Martin F."/>
            <person name="Nordberg H.P."/>
            <person name="Cantor M.N."/>
            <person name="Hua S.X."/>
        </authorList>
    </citation>
    <scope>NUCLEOTIDE SEQUENCE [LARGE SCALE GENOMIC DNA]</scope>
    <source>
        <strain evidence="4 5">Foug A</strain>
    </source>
</reference>
<proteinExistence type="predicted"/>
<dbReference type="InterPro" id="IPR045339">
    <property type="entry name" value="DUF6534"/>
</dbReference>
<feature type="domain" description="DUF6534" evidence="3">
    <location>
        <begin position="169"/>
        <end position="253"/>
    </location>
</feature>
<accession>A0A0C3DJX2</accession>
<feature type="transmembrane region" description="Helical" evidence="2">
    <location>
        <begin position="124"/>
        <end position="145"/>
    </location>
</feature>
<feature type="transmembrane region" description="Helical" evidence="2">
    <location>
        <begin position="52"/>
        <end position="75"/>
    </location>
</feature>
<dbReference type="PANTHER" id="PTHR40465:SF1">
    <property type="entry name" value="DUF6534 DOMAIN-CONTAINING PROTEIN"/>
    <property type="match status" value="1"/>
</dbReference>
<dbReference type="InParanoid" id="A0A0C3DJX2"/>
<feature type="region of interest" description="Disordered" evidence="1">
    <location>
        <begin position="256"/>
        <end position="275"/>
    </location>
</feature>
<feature type="transmembrane region" description="Helical" evidence="2">
    <location>
        <begin position="204"/>
        <end position="225"/>
    </location>
</feature>
<keyword evidence="2" id="KW-0812">Transmembrane</keyword>
<feature type="transmembrane region" description="Helical" evidence="2">
    <location>
        <begin position="87"/>
        <end position="112"/>
    </location>
</feature>
<feature type="transmembrane region" description="Helical" evidence="2">
    <location>
        <begin position="15"/>
        <end position="40"/>
    </location>
</feature>
<keyword evidence="2" id="KW-0472">Membrane</keyword>
<dbReference type="HOGENOM" id="CLU_046025_5_0_1"/>
<dbReference type="OrthoDB" id="3046149at2759"/>
<organism evidence="4 5">
    <name type="scientific">Scleroderma citrinum Foug A</name>
    <dbReference type="NCBI Taxonomy" id="1036808"/>
    <lineage>
        <taxon>Eukaryota</taxon>
        <taxon>Fungi</taxon>
        <taxon>Dikarya</taxon>
        <taxon>Basidiomycota</taxon>
        <taxon>Agaricomycotina</taxon>
        <taxon>Agaricomycetes</taxon>
        <taxon>Agaricomycetidae</taxon>
        <taxon>Boletales</taxon>
        <taxon>Sclerodermatineae</taxon>
        <taxon>Sclerodermataceae</taxon>
        <taxon>Scleroderma</taxon>
    </lineage>
</organism>
<keyword evidence="2" id="KW-1133">Transmembrane helix</keyword>
<dbReference type="PANTHER" id="PTHR40465">
    <property type="entry name" value="CHROMOSOME 1, WHOLE GENOME SHOTGUN SEQUENCE"/>
    <property type="match status" value="1"/>
</dbReference>
<dbReference type="Proteomes" id="UP000053989">
    <property type="component" value="Unassembled WGS sequence"/>
</dbReference>
<feature type="transmembrane region" description="Helical" evidence="2">
    <location>
        <begin position="157"/>
        <end position="183"/>
    </location>
</feature>
<feature type="region of interest" description="Disordered" evidence="1">
    <location>
        <begin position="328"/>
        <end position="348"/>
    </location>
</feature>
<reference evidence="5" key="2">
    <citation type="submission" date="2015-01" db="EMBL/GenBank/DDBJ databases">
        <title>Evolutionary Origins and Diversification of the Mycorrhizal Mutualists.</title>
        <authorList>
            <consortium name="DOE Joint Genome Institute"/>
            <consortium name="Mycorrhizal Genomics Consortium"/>
            <person name="Kohler A."/>
            <person name="Kuo A."/>
            <person name="Nagy L.G."/>
            <person name="Floudas D."/>
            <person name="Copeland A."/>
            <person name="Barry K.W."/>
            <person name="Cichocki N."/>
            <person name="Veneault-Fourrey C."/>
            <person name="LaButti K."/>
            <person name="Lindquist E.A."/>
            <person name="Lipzen A."/>
            <person name="Lundell T."/>
            <person name="Morin E."/>
            <person name="Murat C."/>
            <person name="Riley R."/>
            <person name="Ohm R."/>
            <person name="Sun H."/>
            <person name="Tunlid A."/>
            <person name="Henrissat B."/>
            <person name="Grigoriev I.V."/>
            <person name="Hibbett D.S."/>
            <person name="Martin F."/>
        </authorList>
    </citation>
    <scope>NUCLEOTIDE SEQUENCE [LARGE SCALE GENOMIC DNA]</scope>
    <source>
        <strain evidence="5">Foug A</strain>
    </source>
</reference>
<dbReference type="AlphaFoldDB" id="A0A0C3DJX2"/>
<keyword evidence="5" id="KW-1185">Reference proteome</keyword>
<dbReference type="Pfam" id="PF20152">
    <property type="entry name" value="DUF6534"/>
    <property type="match status" value="1"/>
</dbReference>
<feature type="transmembrane region" description="Helical" evidence="2">
    <location>
        <begin position="231"/>
        <end position="249"/>
    </location>
</feature>
<evidence type="ECO:0000256" key="2">
    <source>
        <dbReference type="SAM" id="Phobius"/>
    </source>
</evidence>
<dbReference type="STRING" id="1036808.A0A0C3DJX2"/>